<feature type="non-terminal residue" evidence="2">
    <location>
        <position position="121"/>
    </location>
</feature>
<organism evidence="2 3">
    <name type="scientific">Thalassiosira oceanica</name>
    <name type="common">Marine diatom</name>
    <dbReference type="NCBI Taxonomy" id="159749"/>
    <lineage>
        <taxon>Eukaryota</taxon>
        <taxon>Sar</taxon>
        <taxon>Stramenopiles</taxon>
        <taxon>Ochrophyta</taxon>
        <taxon>Bacillariophyta</taxon>
        <taxon>Coscinodiscophyceae</taxon>
        <taxon>Thalassiosirophycidae</taxon>
        <taxon>Thalassiosirales</taxon>
        <taxon>Thalassiosiraceae</taxon>
        <taxon>Thalassiosira</taxon>
    </lineage>
</organism>
<feature type="compositionally biased region" description="Polar residues" evidence="1">
    <location>
        <begin position="75"/>
        <end position="86"/>
    </location>
</feature>
<comment type="caution">
    <text evidence="2">The sequence shown here is derived from an EMBL/GenBank/DDBJ whole genome shotgun (WGS) entry which is preliminary data.</text>
</comment>
<name>K0SL35_THAOC</name>
<dbReference type="AlphaFoldDB" id="K0SL35"/>
<sequence>MVAKFHNSRHRPTSVAAVTVTEPDAGTKAERRDDAETLGGRMETRREPLAQRDNENSVQATREEAEKVGKATEVTKLTNKTSSSGNARHKGRKLLDAKRKTAAARTAIGVTKREEKPAKDV</sequence>
<evidence type="ECO:0000313" key="2">
    <source>
        <dbReference type="EMBL" id="EJK61651.1"/>
    </source>
</evidence>
<feature type="compositionally biased region" description="Basic residues" evidence="1">
    <location>
        <begin position="1"/>
        <end position="12"/>
    </location>
</feature>
<feature type="compositionally biased region" description="Basic and acidic residues" evidence="1">
    <location>
        <begin position="42"/>
        <end position="70"/>
    </location>
</feature>
<feature type="compositionally biased region" description="Basic and acidic residues" evidence="1">
    <location>
        <begin position="25"/>
        <end position="35"/>
    </location>
</feature>
<reference evidence="2 3" key="1">
    <citation type="journal article" date="2012" name="Genome Biol.">
        <title>Genome and low-iron response of an oceanic diatom adapted to chronic iron limitation.</title>
        <authorList>
            <person name="Lommer M."/>
            <person name="Specht M."/>
            <person name="Roy A.S."/>
            <person name="Kraemer L."/>
            <person name="Andreson R."/>
            <person name="Gutowska M.A."/>
            <person name="Wolf J."/>
            <person name="Bergner S.V."/>
            <person name="Schilhabel M.B."/>
            <person name="Klostermeier U.C."/>
            <person name="Beiko R.G."/>
            <person name="Rosenstiel P."/>
            <person name="Hippler M."/>
            <person name="Laroche J."/>
        </authorList>
    </citation>
    <scope>NUCLEOTIDE SEQUENCE [LARGE SCALE GENOMIC DNA]</scope>
    <source>
        <strain evidence="2 3">CCMP1005</strain>
    </source>
</reference>
<feature type="compositionally biased region" description="Basic and acidic residues" evidence="1">
    <location>
        <begin position="111"/>
        <end position="121"/>
    </location>
</feature>
<gene>
    <name evidence="2" type="ORF">THAOC_17820</name>
</gene>
<dbReference type="EMBL" id="AGNL01019687">
    <property type="protein sequence ID" value="EJK61651.1"/>
    <property type="molecule type" value="Genomic_DNA"/>
</dbReference>
<proteinExistence type="predicted"/>
<dbReference type="Proteomes" id="UP000266841">
    <property type="component" value="Unassembled WGS sequence"/>
</dbReference>
<accession>K0SL35</accession>
<dbReference type="OrthoDB" id="57407at2759"/>
<feature type="region of interest" description="Disordered" evidence="1">
    <location>
        <begin position="1"/>
        <end position="121"/>
    </location>
</feature>
<keyword evidence="3" id="KW-1185">Reference proteome</keyword>
<protein>
    <submittedName>
        <fullName evidence="2">Uncharacterized protein</fullName>
    </submittedName>
</protein>
<evidence type="ECO:0000256" key="1">
    <source>
        <dbReference type="SAM" id="MobiDB-lite"/>
    </source>
</evidence>
<evidence type="ECO:0000313" key="3">
    <source>
        <dbReference type="Proteomes" id="UP000266841"/>
    </source>
</evidence>